<organism evidence="2 3">
    <name type="scientific">Ambispora leptoticha</name>
    <dbReference type="NCBI Taxonomy" id="144679"/>
    <lineage>
        <taxon>Eukaryota</taxon>
        <taxon>Fungi</taxon>
        <taxon>Fungi incertae sedis</taxon>
        <taxon>Mucoromycota</taxon>
        <taxon>Glomeromycotina</taxon>
        <taxon>Glomeromycetes</taxon>
        <taxon>Archaeosporales</taxon>
        <taxon>Ambisporaceae</taxon>
        <taxon>Ambispora</taxon>
    </lineage>
</organism>
<dbReference type="Proteomes" id="UP000789508">
    <property type="component" value="Unassembled WGS sequence"/>
</dbReference>
<evidence type="ECO:0000313" key="2">
    <source>
        <dbReference type="EMBL" id="CAG8549817.1"/>
    </source>
</evidence>
<feature type="non-terminal residue" evidence="2">
    <location>
        <position position="1"/>
    </location>
</feature>
<gene>
    <name evidence="2" type="ORF">ALEPTO_LOCUS5820</name>
</gene>
<reference evidence="2" key="1">
    <citation type="submission" date="2021-06" db="EMBL/GenBank/DDBJ databases">
        <authorList>
            <person name="Kallberg Y."/>
            <person name="Tangrot J."/>
            <person name="Rosling A."/>
        </authorList>
    </citation>
    <scope>NUCLEOTIDE SEQUENCE</scope>
    <source>
        <strain evidence="2">FL130A</strain>
    </source>
</reference>
<feature type="compositionally biased region" description="Basic and acidic residues" evidence="1">
    <location>
        <begin position="164"/>
        <end position="199"/>
    </location>
</feature>
<name>A0A9N9FQS4_9GLOM</name>
<accession>A0A9N9FQS4</accession>
<comment type="caution">
    <text evidence="2">The sequence shown here is derived from an EMBL/GenBank/DDBJ whole genome shotgun (WGS) entry which is preliminary data.</text>
</comment>
<proteinExistence type="predicted"/>
<sequence length="228" mass="26100">MNDYVPGTLSQSLLGIQNNKKNKHNSLIDAKLDALFKSSAGPCQIPSPQLPSIILKDEVTSDLHNISDNKDNANIKNRKEINRIDKDKNNNLTIEEKYELTRLKKQNDDNKRRDNKEKEAEKEPSLISSSPSKSSREIDLVAQTINNNEVRSLKRKRSKILKNNNDDKNKPEKRIKTSKEAKKQHALGEKNIEEEKQNSDETSEHDDEDNIFQEGSSRDVDTHDITED</sequence>
<evidence type="ECO:0000256" key="1">
    <source>
        <dbReference type="SAM" id="MobiDB-lite"/>
    </source>
</evidence>
<feature type="compositionally biased region" description="Basic and acidic residues" evidence="1">
    <location>
        <begin position="216"/>
        <end position="228"/>
    </location>
</feature>
<keyword evidence="3" id="KW-1185">Reference proteome</keyword>
<feature type="compositionally biased region" description="Acidic residues" evidence="1">
    <location>
        <begin position="201"/>
        <end position="211"/>
    </location>
</feature>
<evidence type="ECO:0000313" key="3">
    <source>
        <dbReference type="Proteomes" id="UP000789508"/>
    </source>
</evidence>
<feature type="compositionally biased region" description="Basic and acidic residues" evidence="1">
    <location>
        <begin position="105"/>
        <end position="124"/>
    </location>
</feature>
<dbReference type="AlphaFoldDB" id="A0A9N9FQS4"/>
<protein>
    <submittedName>
        <fullName evidence="2">1739_t:CDS:1</fullName>
    </submittedName>
</protein>
<feature type="region of interest" description="Disordered" evidence="1">
    <location>
        <begin position="105"/>
        <end position="228"/>
    </location>
</feature>
<dbReference type="EMBL" id="CAJVPS010001766">
    <property type="protein sequence ID" value="CAG8549817.1"/>
    <property type="molecule type" value="Genomic_DNA"/>
</dbReference>